<dbReference type="EMBL" id="CP000380">
    <property type="protein sequence ID" value="ABF80422.1"/>
    <property type="molecule type" value="Genomic_DNA"/>
</dbReference>
<evidence type="ECO:0000313" key="2">
    <source>
        <dbReference type="EMBL" id="ABF80422.1"/>
    </source>
</evidence>
<feature type="region of interest" description="Disordered" evidence="1">
    <location>
        <begin position="12"/>
        <end position="52"/>
    </location>
</feature>
<gene>
    <name evidence="2" type="ordered locus">Bcen_5550</name>
</gene>
<dbReference type="AlphaFoldDB" id="A0A0H2Y0G4"/>
<proteinExistence type="predicted"/>
<dbReference type="HOGENOM" id="CLU_2104367_0_0_4"/>
<feature type="compositionally biased region" description="Polar residues" evidence="1">
    <location>
        <begin position="30"/>
        <end position="42"/>
    </location>
</feature>
<accession>A0A0H2Y0G4</accession>
<evidence type="ECO:0000256" key="1">
    <source>
        <dbReference type="SAM" id="MobiDB-lite"/>
    </source>
</evidence>
<protein>
    <submittedName>
        <fullName evidence="2">Uncharacterized protein</fullName>
    </submittedName>
</protein>
<name>A0A0H2Y0G4_BURO1</name>
<organism evidence="2">
    <name type="scientific">Burkholderia orbicola (strain AU 1054)</name>
    <dbReference type="NCBI Taxonomy" id="331271"/>
    <lineage>
        <taxon>Bacteria</taxon>
        <taxon>Pseudomonadati</taxon>
        <taxon>Pseudomonadota</taxon>
        <taxon>Betaproteobacteria</taxon>
        <taxon>Burkholderiales</taxon>
        <taxon>Burkholderiaceae</taxon>
        <taxon>Burkholderia</taxon>
        <taxon>Burkholderia cepacia complex</taxon>
        <taxon>Burkholderia orbicola</taxon>
    </lineage>
</organism>
<reference evidence="2" key="1">
    <citation type="submission" date="2006-05" db="EMBL/GenBank/DDBJ databases">
        <title>Complete sequence of chromosome 3 of Burkholderia cenocepacia AU 1054.</title>
        <authorList>
            <consortium name="US DOE Joint Genome Institute"/>
            <person name="Copeland A."/>
            <person name="Lucas S."/>
            <person name="Lapidus A."/>
            <person name="Barry K."/>
            <person name="Detter J.C."/>
            <person name="Glavina del Rio T."/>
            <person name="Hammon N."/>
            <person name="Israni S."/>
            <person name="Dalin E."/>
            <person name="Tice H."/>
            <person name="Pitluck S."/>
            <person name="Chain P."/>
            <person name="Malfatti S."/>
            <person name="Shin M."/>
            <person name="Vergez L."/>
            <person name="Schmutz J."/>
            <person name="Larimer F."/>
            <person name="Land M."/>
            <person name="Hauser L."/>
            <person name="Kyrpides N."/>
            <person name="Lykidis A."/>
            <person name="LiPuma J.J."/>
            <person name="Konstantinidis K."/>
            <person name="Tiedje J.M."/>
            <person name="Richardson P."/>
        </authorList>
    </citation>
    <scope>NUCLEOTIDE SEQUENCE [LARGE SCALE GENOMIC DNA]</scope>
    <source>
        <strain evidence="2">AU 1054</strain>
    </source>
</reference>
<sequence length="115" mass="11767">MCVVAVPPTVLGGEAAGGSTGGCRPEAAGSSISETDGQTTAPLGNPTVGPFPDLGLGNQWPIKSNGRLCIQTGHLLFDAENGWRGSVSTTVPKGCSWTCDRRCSRCRELSCSSLG</sequence>